<organism evidence="2 3">
    <name type="scientific">Paenarthrobacter nicotinovorans</name>
    <name type="common">Arthrobacter nicotinovorans</name>
    <dbReference type="NCBI Taxonomy" id="29320"/>
    <lineage>
        <taxon>Bacteria</taxon>
        <taxon>Bacillati</taxon>
        <taxon>Actinomycetota</taxon>
        <taxon>Actinomycetes</taxon>
        <taxon>Micrococcales</taxon>
        <taxon>Micrococcaceae</taxon>
        <taxon>Paenarthrobacter</taxon>
    </lineage>
</organism>
<proteinExistence type="predicted"/>
<dbReference type="Proteomes" id="UP001244563">
    <property type="component" value="Unassembled WGS sequence"/>
</dbReference>
<dbReference type="InterPro" id="IPR011008">
    <property type="entry name" value="Dimeric_a/b-barrel"/>
</dbReference>
<evidence type="ECO:0000313" key="3">
    <source>
        <dbReference type="Proteomes" id="UP001244563"/>
    </source>
</evidence>
<dbReference type="InterPro" id="IPR036390">
    <property type="entry name" value="WH_DNA-bd_sf"/>
</dbReference>
<dbReference type="RefSeq" id="WP_306879574.1">
    <property type="nucleotide sequence ID" value="NZ_JAUSSW010000016.1"/>
</dbReference>
<protein>
    <submittedName>
        <fullName evidence="2">DNA-binding Lrp family transcriptional regulator</fullName>
    </submittedName>
</protein>
<dbReference type="InterPro" id="IPR019887">
    <property type="entry name" value="Tscrpt_reg_AsnC/Lrp_C"/>
</dbReference>
<keyword evidence="2" id="KW-0238">DNA-binding</keyword>
<dbReference type="EMBL" id="JAUSSW010000016">
    <property type="protein sequence ID" value="MDQ0104364.1"/>
    <property type="molecule type" value="Genomic_DNA"/>
</dbReference>
<dbReference type="Gene3D" id="1.10.10.10">
    <property type="entry name" value="Winged helix-like DNA-binding domain superfamily/Winged helix DNA-binding domain"/>
    <property type="match status" value="1"/>
</dbReference>
<dbReference type="SMART" id="SM00344">
    <property type="entry name" value="HTH_ASNC"/>
    <property type="match status" value="1"/>
</dbReference>
<sequence>MAGILDRTARRILGVLDREPRATTQYIAHELNLARGTVLAHLRRLIDAAELPPISTRIPGAWIGRPLRVFVLAEVDQSQFDGLVDELKQIPEIVECLAVSGASDLQLELAASDSDDVYRITQQIMSCRGIRRTASTFILRELIPRRMRQLL</sequence>
<dbReference type="Pfam" id="PF13412">
    <property type="entry name" value="HTH_24"/>
    <property type="match status" value="1"/>
</dbReference>
<dbReference type="InterPro" id="IPR019888">
    <property type="entry name" value="Tscrpt_reg_AsnC-like"/>
</dbReference>
<evidence type="ECO:0000313" key="2">
    <source>
        <dbReference type="EMBL" id="MDQ0104364.1"/>
    </source>
</evidence>
<accession>A0ABT9TRR4</accession>
<keyword evidence="3" id="KW-1185">Reference proteome</keyword>
<dbReference type="PANTHER" id="PTHR30154:SF34">
    <property type="entry name" value="TRANSCRIPTIONAL REGULATOR AZLB"/>
    <property type="match status" value="1"/>
</dbReference>
<dbReference type="PANTHER" id="PTHR30154">
    <property type="entry name" value="LEUCINE-RESPONSIVE REGULATORY PROTEIN"/>
    <property type="match status" value="1"/>
</dbReference>
<comment type="caution">
    <text evidence="2">The sequence shown here is derived from an EMBL/GenBank/DDBJ whole genome shotgun (WGS) entry which is preliminary data.</text>
</comment>
<dbReference type="Pfam" id="PF01037">
    <property type="entry name" value="AsnC_trans_reg"/>
    <property type="match status" value="1"/>
</dbReference>
<dbReference type="SUPFAM" id="SSF46785">
    <property type="entry name" value="Winged helix' DNA-binding domain"/>
    <property type="match status" value="1"/>
</dbReference>
<reference evidence="2 3" key="1">
    <citation type="submission" date="2023-07" db="EMBL/GenBank/DDBJ databases">
        <title>Sorghum-associated microbial communities from plants grown in Nebraska, USA.</title>
        <authorList>
            <person name="Schachtman D."/>
        </authorList>
    </citation>
    <scope>NUCLEOTIDE SEQUENCE [LARGE SCALE GENOMIC DNA]</scope>
    <source>
        <strain evidence="2 3">CC523</strain>
    </source>
</reference>
<dbReference type="SUPFAM" id="SSF54909">
    <property type="entry name" value="Dimeric alpha+beta barrel"/>
    <property type="match status" value="1"/>
</dbReference>
<dbReference type="Gene3D" id="3.30.70.920">
    <property type="match status" value="1"/>
</dbReference>
<evidence type="ECO:0000259" key="1">
    <source>
        <dbReference type="Pfam" id="PF01037"/>
    </source>
</evidence>
<feature type="domain" description="Transcription regulator AsnC/Lrp ligand binding" evidence="1">
    <location>
        <begin position="72"/>
        <end position="141"/>
    </location>
</feature>
<name>A0ABT9TRR4_PAENI</name>
<dbReference type="InterPro" id="IPR036388">
    <property type="entry name" value="WH-like_DNA-bd_sf"/>
</dbReference>
<dbReference type="GO" id="GO:0003677">
    <property type="term" value="F:DNA binding"/>
    <property type="evidence" value="ECO:0007669"/>
    <property type="project" value="UniProtKB-KW"/>
</dbReference>
<gene>
    <name evidence="2" type="ORF">J2T10_004038</name>
</gene>